<dbReference type="Gene3D" id="1.10.1760.20">
    <property type="match status" value="1"/>
</dbReference>
<sequence>MKNTSIKNFTLSAMFVAIGMVLPFMTGQIPQIGNMLLPMHIPVLICGLVCGPKYGTGVGLILPLMRSFIFGMPPLYPVAIAMTFELTTYGLVVGLLYSRSRWQCVIALYQSMIVAMLAGRAVWGVAQIMLLGLGGNEFTWQMFMAGAFLNPVPGIIIQLILIPAIMVALNRTGLIRFKRADSRRTESVIGG</sequence>
<feature type="transmembrane region" description="Helical" evidence="1">
    <location>
        <begin position="6"/>
        <end position="24"/>
    </location>
</feature>
<protein>
    <submittedName>
        <fullName evidence="2">Uncharacterized protein DUF3816</fullName>
    </submittedName>
</protein>
<organism evidence="2 3">
    <name type="scientific">Natranaerovirga hydrolytica</name>
    <dbReference type="NCBI Taxonomy" id="680378"/>
    <lineage>
        <taxon>Bacteria</taxon>
        <taxon>Bacillati</taxon>
        <taxon>Bacillota</taxon>
        <taxon>Clostridia</taxon>
        <taxon>Lachnospirales</taxon>
        <taxon>Natranaerovirgaceae</taxon>
        <taxon>Natranaerovirga</taxon>
    </lineage>
</organism>
<feature type="transmembrane region" description="Helical" evidence="1">
    <location>
        <begin position="104"/>
        <end position="123"/>
    </location>
</feature>
<feature type="transmembrane region" description="Helical" evidence="1">
    <location>
        <begin position="143"/>
        <end position="169"/>
    </location>
</feature>
<name>A0A4R1MGS3_9FIRM</name>
<dbReference type="RefSeq" id="WP_132283182.1">
    <property type="nucleotide sequence ID" value="NZ_SMGQ01000016.1"/>
</dbReference>
<keyword evidence="1" id="KW-0812">Transmembrane</keyword>
<dbReference type="AlphaFoldDB" id="A0A4R1MGS3"/>
<comment type="caution">
    <text evidence="2">The sequence shown here is derived from an EMBL/GenBank/DDBJ whole genome shotgun (WGS) entry which is preliminary data.</text>
</comment>
<dbReference type="OrthoDB" id="9815422at2"/>
<evidence type="ECO:0000256" key="1">
    <source>
        <dbReference type="SAM" id="Phobius"/>
    </source>
</evidence>
<reference evidence="2 3" key="1">
    <citation type="submission" date="2019-03" db="EMBL/GenBank/DDBJ databases">
        <title>Genomic Encyclopedia of Type Strains, Phase IV (KMG-IV): sequencing the most valuable type-strain genomes for metagenomic binning, comparative biology and taxonomic classification.</title>
        <authorList>
            <person name="Goeker M."/>
        </authorList>
    </citation>
    <scope>NUCLEOTIDE SEQUENCE [LARGE SCALE GENOMIC DNA]</scope>
    <source>
        <strain evidence="2 3">DSM 24176</strain>
    </source>
</reference>
<dbReference type="EMBL" id="SMGQ01000016">
    <property type="protein sequence ID" value="TCK89103.1"/>
    <property type="molecule type" value="Genomic_DNA"/>
</dbReference>
<dbReference type="Proteomes" id="UP000294545">
    <property type="component" value="Unassembled WGS sequence"/>
</dbReference>
<dbReference type="GO" id="GO:0022857">
    <property type="term" value="F:transmembrane transporter activity"/>
    <property type="evidence" value="ECO:0007669"/>
    <property type="project" value="InterPro"/>
</dbReference>
<feature type="transmembrane region" description="Helical" evidence="1">
    <location>
        <begin position="75"/>
        <end position="97"/>
    </location>
</feature>
<evidence type="ECO:0000313" key="3">
    <source>
        <dbReference type="Proteomes" id="UP000294545"/>
    </source>
</evidence>
<keyword evidence="1" id="KW-1133">Transmembrane helix</keyword>
<proteinExistence type="predicted"/>
<keyword evidence="3" id="KW-1185">Reference proteome</keyword>
<keyword evidence="1" id="KW-0472">Membrane</keyword>
<dbReference type="InterPro" id="IPR024529">
    <property type="entry name" value="ECF_trnsprt_substrate-spec"/>
</dbReference>
<gene>
    <name evidence="2" type="ORF">EDC19_2517</name>
</gene>
<feature type="transmembrane region" description="Helical" evidence="1">
    <location>
        <begin position="36"/>
        <end position="55"/>
    </location>
</feature>
<dbReference type="Pfam" id="PF12822">
    <property type="entry name" value="ECF_trnsprt"/>
    <property type="match status" value="1"/>
</dbReference>
<evidence type="ECO:0000313" key="2">
    <source>
        <dbReference type="EMBL" id="TCK89103.1"/>
    </source>
</evidence>
<accession>A0A4R1MGS3</accession>